<sequence length="109" mass="12252">MVVVSLGEIDNKENIPHFSSKSPTLVLKKPLSSNKIKRSLRTPLQDITNLLLPQICSTPVQSDSTSQVLVSHAKCWKKRVEKSLDRFSIRLVWCIKVATSNNSSFRSIC</sequence>
<dbReference type="Proteomes" id="UP001396334">
    <property type="component" value="Unassembled WGS sequence"/>
</dbReference>
<gene>
    <name evidence="1" type="ORF">V6N11_018184</name>
</gene>
<protein>
    <submittedName>
        <fullName evidence="1">Uncharacterized protein</fullName>
    </submittedName>
</protein>
<comment type="caution">
    <text evidence="1">The sequence shown here is derived from an EMBL/GenBank/DDBJ whole genome shotgun (WGS) entry which is preliminary data.</text>
</comment>
<evidence type="ECO:0000313" key="2">
    <source>
        <dbReference type="Proteomes" id="UP001396334"/>
    </source>
</evidence>
<organism evidence="1 2">
    <name type="scientific">Hibiscus sabdariffa</name>
    <name type="common">roselle</name>
    <dbReference type="NCBI Taxonomy" id="183260"/>
    <lineage>
        <taxon>Eukaryota</taxon>
        <taxon>Viridiplantae</taxon>
        <taxon>Streptophyta</taxon>
        <taxon>Embryophyta</taxon>
        <taxon>Tracheophyta</taxon>
        <taxon>Spermatophyta</taxon>
        <taxon>Magnoliopsida</taxon>
        <taxon>eudicotyledons</taxon>
        <taxon>Gunneridae</taxon>
        <taxon>Pentapetalae</taxon>
        <taxon>rosids</taxon>
        <taxon>malvids</taxon>
        <taxon>Malvales</taxon>
        <taxon>Malvaceae</taxon>
        <taxon>Malvoideae</taxon>
        <taxon>Hibiscus</taxon>
    </lineage>
</organism>
<reference evidence="1 2" key="1">
    <citation type="journal article" date="2024" name="G3 (Bethesda)">
        <title>Genome assembly of Hibiscus sabdariffa L. provides insights into metabolisms of medicinal natural products.</title>
        <authorList>
            <person name="Kim T."/>
        </authorList>
    </citation>
    <scope>NUCLEOTIDE SEQUENCE [LARGE SCALE GENOMIC DNA]</scope>
    <source>
        <strain evidence="1">TK-2024</strain>
        <tissue evidence="1">Old leaves</tissue>
    </source>
</reference>
<dbReference type="EMBL" id="JBBPBN010000008">
    <property type="protein sequence ID" value="KAK9033147.1"/>
    <property type="molecule type" value="Genomic_DNA"/>
</dbReference>
<proteinExistence type="predicted"/>
<name>A0ABR2T6M2_9ROSI</name>
<keyword evidence="2" id="KW-1185">Reference proteome</keyword>
<accession>A0ABR2T6M2</accession>
<evidence type="ECO:0000313" key="1">
    <source>
        <dbReference type="EMBL" id="KAK9033147.1"/>
    </source>
</evidence>